<gene>
    <name evidence="1" type="ORF">BST26_19075</name>
</gene>
<evidence type="ECO:0000313" key="1">
    <source>
        <dbReference type="EMBL" id="ORA65189.1"/>
    </source>
</evidence>
<comment type="caution">
    <text evidence="1">The sequence shown here is derived from an EMBL/GenBank/DDBJ whole genome shotgun (WGS) entry which is preliminary data.</text>
</comment>
<name>A0A1X0CZ07_9MYCO</name>
<dbReference type="Proteomes" id="UP000192801">
    <property type="component" value="Unassembled WGS sequence"/>
</dbReference>
<sequence length="269" mass="29624">MVRERLDGDGPLDLRQMCADYGNEYTAQLGRHEFHQMLATELTDLHHQKATLLANHADVALDFLRGQLDQLMAAVRDNRERIAGQPASADAALAAGKNAVADYQLVQGLIGRYVEIRAEHRRYAAGNRGAGGGVGAFGRPFDTVGEVARFLEVVPYWQQRRGTTPARNSTEPAIRAWFNASHAGAMQVDSYGNSSMNAVPANQWLLTVADNDPWLPDGDTIQRAYDFADQLFAPGRSYNRRTEIEMFWSHVANLAELGVTTDLPEPASA</sequence>
<accession>A0A1X0CZ07</accession>
<dbReference type="EMBL" id="MVHS01000066">
    <property type="protein sequence ID" value="ORA65189.1"/>
    <property type="molecule type" value="Genomic_DNA"/>
</dbReference>
<evidence type="ECO:0000313" key="2">
    <source>
        <dbReference type="Proteomes" id="UP000192801"/>
    </source>
</evidence>
<dbReference type="AlphaFoldDB" id="A0A1X0CZ07"/>
<organism evidence="1 2">
    <name type="scientific">Mycolicibacterium insubricum</name>
    <dbReference type="NCBI Taxonomy" id="444597"/>
    <lineage>
        <taxon>Bacteria</taxon>
        <taxon>Bacillati</taxon>
        <taxon>Actinomycetota</taxon>
        <taxon>Actinomycetes</taxon>
        <taxon>Mycobacteriales</taxon>
        <taxon>Mycobacteriaceae</taxon>
        <taxon>Mycolicibacterium</taxon>
    </lineage>
</organism>
<reference evidence="1 2" key="1">
    <citation type="submission" date="2016-12" db="EMBL/GenBank/DDBJ databases">
        <title>The new phylogeny of genus Mycobacterium.</title>
        <authorList>
            <person name="Tortoli E."/>
            <person name="Trovato A."/>
            <person name="Cirillo D.M."/>
        </authorList>
    </citation>
    <scope>NUCLEOTIDE SEQUENCE [LARGE SCALE GENOMIC DNA]</scope>
    <source>
        <strain evidence="1 2">DSM 45130</strain>
    </source>
</reference>
<proteinExistence type="predicted"/>
<protein>
    <submittedName>
        <fullName evidence="1">Uncharacterized protein</fullName>
    </submittedName>
</protein>
<keyword evidence="2" id="KW-1185">Reference proteome</keyword>
<dbReference type="STRING" id="444597.BST26_19075"/>